<dbReference type="PROSITE" id="PS01098">
    <property type="entry name" value="LIPASE_GDSL_SER"/>
    <property type="match status" value="1"/>
</dbReference>
<organism evidence="3 4">
    <name type="scientific">Canna indica</name>
    <name type="common">Indian-shot</name>
    <dbReference type="NCBI Taxonomy" id="4628"/>
    <lineage>
        <taxon>Eukaryota</taxon>
        <taxon>Viridiplantae</taxon>
        <taxon>Streptophyta</taxon>
        <taxon>Embryophyta</taxon>
        <taxon>Tracheophyta</taxon>
        <taxon>Spermatophyta</taxon>
        <taxon>Magnoliopsida</taxon>
        <taxon>Liliopsida</taxon>
        <taxon>Zingiberales</taxon>
        <taxon>Cannaceae</taxon>
        <taxon>Canna</taxon>
    </lineage>
</organism>
<sequence length="360" mass="38747">MHNWRGKTAAAMILVLVVQALVALVDVSLGQELVPGVMIFGDSVVDAGNNNDLLTIVKANFPPYGRDFVQHKATGRFCNGKLATDLTVENLGFTSYPPAYLSNEATGNKLLKGANFASAASGYLDSTANLYVSRAISLNQQLRYYKDYQSKVESIVGKAKATNLFSGAIYVLSAGNSDYIQNYYINPVLSGSYTTDQFSDLLVQSFTSFIQNVYSLGARRIGVTSLPPMGCLPAAINLFGGGSNACVTRLNDDAVAFNKKINVAAQTLKKSHPDLKLVVFDIYKPLLDLINNPEKNGFFESRRACCATGTVETSLLCNARAPGTCSNATGYIFWDSFHPSEAANKVLADALLIQGIDLIA</sequence>
<dbReference type="InterPro" id="IPR036514">
    <property type="entry name" value="SGNH_hydro_sf"/>
</dbReference>
<dbReference type="PANTHER" id="PTHR45642">
    <property type="entry name" value="GDSL ESTERASE/LIPASE EXL3"/>
    <property type="match status" value="1"/>
</dbReference>
<dbReference type="GO" id="GO:0006629">
    <property type="term" value="P:lipid metabolic process"/>
    <property type="evidence" value="ECO:0007669"/>
    <property type="project" value="InterPro"/>
</dbReference>
<dbReference type="PANTHER" id="PTHR45642:SF67">
    <property type="entry name" value="GDSL-LIKE LIPASE_ACYLHYDROLASE FAMILY PROTEIN, EXPRESSED"/>
    <property type="match status" value="1"/>
</dbReference>
<feature type="chain" id="PRO_5042963820" evidence="2">
    <location>
        <begin position="31"/>
        <end position="360"/>
    </location>
</feature>
<dbReference type="Gene3D" id="3.40.50.1110">
    <property type="entry name" value="SGNH hydrolase"/>
    <property type="match status" value="1"/>
</dbReference>
<evidence type="ECO:0000256" key="2">
    <source>
        <dbReference type="SAM" id="SignalP"/>
    </source>
</evidence>
<dbReference type="GO" id="GO:0016298">
    <property type="term" value="F:lipase activity"/>
    <property type="evidence" value="ECO:0007669"/>
    <property type="project" value="InterPro"/>
</dbReference>
<dbReference type="InterPro" id="IPR001087">
    <property type="entry name" value="GDSL"/>
</dbReference>
<dbReference type="InterPro" id="IPR035669">
    <property type="entry name" value="SGNH_plant_lipase-like"/>
</dbReference>
<proteinExistence type="inferred from homology"/>
<dbReference type="EMBL" id="CP136891">
    <property type="protein sequence ID" value="WOK99386.1"/>
    <property type="molecule type" value="Genomic_DNA"/>
</dbReference>
<accession>A0AAQ3K3G1</accession>
<comment type="similarity">
    <text evidence="1">Belongs to the 'GDSL' lipolytic enzyme family.</text>
</comment>
<dbReference type="InterPro" id="IPR050592">
    <property type="entry name" value="GDSL_lipolytic_enzyme"/>
</dbReference>
<dbReference type="Proteomes" id="UP001327560">
    <property type="component" value="Chromosome 2"/>
</dbReference>
<dbReference type="SUPFAM" id="SSF52266">
    <property type="entry name" value="SGNH hydrolase"/>
    <property type="match status" value="1"/>
</dbReference>
<gene>
    <name evidence="3" type="ORF">Cni_G08098</name>
</gene>
<evidence type="ECO:0000313" key="4">
    <source>
        <dbReference type="Proteomes" id="UP001327560"/>
    </source>
</evidence>
<evidence type="ECO:0000256" key="1">
    <source>
        <dbReference type="ARBA" id="ARBA00008668"/>
    </source>
</evidence>
<name>A0AAQ3K3G1_9LILI</name>
<dbReference type="InterPro" id="IPR008265">
    <property type="entry name" value="Lipase_GDSL_AS"/>
</dbReference>
<dbReference type="AlphaFoldDB" id="A0AAQ3K3G1"/>
<feature type="signal peptide" evidence="2">
    <location>
        <begin position="1"/>
        <end position="30"/>
    </location>
</feature>
<evidence type="ECO:0000313" key="3">
    <source>
        <dbReference type="EMBL" id="WOK99386.1"/>
    </source>
</evidence>
<protein>
    <submittedName>
        <fullName evidence="3">GDSL esterase/lipase</fullName>
    </submittedName>
</protein>
<dbReference type="FunFam" id="3.40.50.1110:FF:000003">
    <property type="entry name" value="GDSL esterase/lipase APG"/>
    <property type="match status" value="1"/>
</dbReference>
<keyword evidence="4" id="KW-1185">Reference proteome</keyword>
<dbReference type="Pfam" id="PF00657">
    <property type="entry name" value="Lipase_GDSL"/>
    <property type="match status" value="1"/>
</dbReference>
<dbReference type="CDD" id="cd01837">
    <property type="entry name" value="SGNH_plant_lipase_like"/>
    <property type="match status" value="1"/>
</dbReference>
<reference evidence="3 4" key="1">
    <citation type="submission" date="2023-10" db="EMBL/GenBank/DDBJ databases">
        <title>Chromosome-scale genome assembly provides insights into flower coloration mechanisms of Canna indica.</title>
        <authorList>
            <person name="Li C."/>
        </authorList>
    </citation>
    <scope>NUCLEOTIDE SEQUENCE [LARGE SCALE GENOMIC DNA]</scope>
    <source>
        <tissue evidence="3">Flower</tissue>
    </source>
</reference>
<keyword evidence="2" id="KW-0732">Signal</keyword>